<keyword evidence="1" id="KW-0812">Transmembrane</keyword>
<gene>
    <name evidence="2" type="ORF">ACFPZN_22455</name>
</gene>
<evidence type="ECO:0000313" key="2">
    <source>
        <dbReference type="EMBL" id="MFC5748391.1"/>
    </source>
</evidence>
<name>A0ABW0ZZR8_9ACTN</name>
<proteinExistence type="predicted"/>
<evidence type="ECO:0000313" key="3">
    <source>
        <dbReference type="Proteomes" id="UP001596074"/>
    </source>
</evidence>
<feature type="transmembrane region" description="Helical" evidence="1">
    <location>
        <begin position="24"/>
        <end position="45"/>
    </location>
</feature>
<keyword evidence="3" id="KW-1185">Reference proteome</keyword>
<accession>A0ABW0ZZR8</accession>
<keyword evidence="1" id="KW-0472">Membrane</keyword>
<reference evidence="3" key="1">
    <citation type="journal article" date="2019" name="Int. J. Syst. Evol. Microbiol.">
        <title>The Global Catalogue of Microorganisms (GCM) 10K type strain sequencing project: providing services to taxonomists for standard genome sequencing and annotation.</title>
        <authorList>
            <consortium name="The Broad Institute Genomics Platform"/>
            <consortium name="The Broad Institute Genome Sequencing Center for Infectious Disease"/>
            <person name="Wu L."/>
            <person name="Ma J."/>
        </authorList>
    </citation>
    <scope>NUCLEOTIDE SEQUENCE [LARGE SCALE GENOMIC DNA]</scope>
    <source>
        <strain evidence="3">KCTC 42087</strain>
    </source>
</reference>
<dbReference type="EMBL" id="JBHSON010000031">
    <property type="protein sequence ID" value="MFC5748391.1"/>
    <property type="molecule type" value="Genomic_DNA"/>
</dbReference>
<sequence length="138" mass="14864">MISPVLIASRPVADSGMEASAGNIFAAVLTAVLLLCGIAQGVFAYTGRWRSWHYNGTGMHGIAPPLTVFWASVTGLIVYVATICGVLGASNAALVIFLFGIPPGMITCVSFWWLPRFARPRWVAEEEARLLAKRDRPS</sequence>
<comment type="caution">
    <text evidence="2">The sequence shown here is derived from an EMBL/GenBank/DDBJ whole genome shotgun (WGS) entry which is preliminary data.</text>
</comment>
<evidence type="ECO:0000256" key="1">
    <source>
        <dbReference type="SAM" id="Phobius"/>
    </source>
</evidence>
<dbReference type="Proteomes" id="UP001596074">
    <property type="component" value="Unassembled WGS sequence"/>
</dbReference>
<feature type="transmembrane region" description="Helical" evidence="1">
    <location>
        <begin position="66"/>
        <end position="88"/>
    </location>
</feature>
<organism evidence="2 3">
    <name type="scientific">Actinomadura rugatobispora</name>
    <dbReference type="NCBI Taxonomy" id="1994"/>
    <lineage>
        <taxon>Bacteria</taxon>
        <taxon>Bacillati</taxon>
        <taxon>Actinomycetota</taxon>
        <taxon>Actinomycetes</taxon>
        <taxon>Streptosporangiales</taxon>
        <taxon>Thermomonosporaceae</taxon>
        <taxon>Actinomadura</taxon>
    </lineage>
</organism>
<feature type="transmembrane region" description="Helical" evidence="1">
    <location>
        <begin position="94"/>
        <end position="114"/>
    </location>
</feature>
<protein>
    <recommendedName>
        <fullName evidence="4">Amino acid permease</fullName>
    </recommendedName>
</protein>
<evidence type="ECO:0008006" key="4">
    <source>
        <dbReference type="Google" id="ProtNLM"/>
    </source>
</evidence>
<dbReference type="RefSeq" id="WP_378284048.1">
    <property type="nucleotide sequence ID" value="NZ_JBHSON010000031.1"/>
</dbReference>
<keyword evidence="1" id="KW-1133">Transmembrane helix</keyword>